<sequence>MTSLLPGSSASRTAPRGSARAAAPRRWPLALVSVAGGAGAALGPLLVCLALGVSGWFLTDAGAHGTPSDGLRVGALAWLMGHGSGVQVDGVAVTAVPLGITLVAAWALWRLGRRVGEAVSHHGPDADAISDGERDWTVPVAGAYLALGYVVVGVLTHALGATAATAPSAGGVVAWSLGLCLLVGLPALAVGSGRAAIWSSYLPPTLVAAAGIARRLLATWLLLAALVLLAAFLVDIGTAANVMSQLHTGAGDVVVVSAVSLLLAPNAVGFAGSYLLGPGFTVGTGTLVAPSAVVLGPLPMFPLLAALPDNGTPPGWTTALVALPPVLAAVVVARALRRTPTLRLSEGALRGCVGGALAGLGFTVLATLAGGAVGPGRMRDVAPLAGEVMVHSIASFGLGGLVGGLLVTVWARRALRDADTA</sequence>
<feature type="transmembrane region" description="Helical" evidence="1">
    <location>
        <begin position="172"/>
        <end position="191"/>
    </location>
</feature>
<dbReference type="RefSeq" id="WP_179614054.1">
    <property type="nucleotide sequence ID" value="NZ_JACCBE010000001.1"/>
</dbReference>
<dbReference type="AlphaFoldDB" id="A0A7Y9EY55"/>
<feature type="transmembrane region" description="Helical" evidence="1">
    <location>
        <begin position="389"/>
        <end position="411"/>
    </location>
</feature>
<protein>
    <submittedName>
        <fullName evidence="2">Uncharacterized protein</fullName>
    </submittedName>
</protein>
<feature type="transmembrane region" description="Helical" evidence="1">
    <location>
        <begin position="90"/>
        <end position="109"/>
    </location>
</feature>
<dbReference type="Pfam" id="PF19877">
    <property type="entry name" value="DUF6350"/>
    <property type="match status" value="1"/>
</dbReference>
<keyword evidence="3" id="KW-1185">Reference proteome</keyword>
<keyword evidence="1" id="KW-1133">Transmembrane helix</keyword>
<comment type="caution">
    <text evidence="2">The sequence shown here is derived from an EMBL/GenBank/DDBJ whole genome shotgun (WGS) entry which is preliminary data.</text>
</comment>
<evidence type="ECO:0000313" key="2">
    <source>
        <dbReference type="EMBL" id="NYD56115.1"/>
    </source>
</evidence>
<feature type="transmembrane region" description="Helical" evidence="1">
    <location>
        <begin position="287"/>
        <end position="307"/>
    </location>
</feature>
<reference evidence="2 3" key="1">
    <citation type="submission" date="2020-07" db="EMBL/GenBank/DDBJ databases">
        <title>Sequencing the genomes of 1000 actinobacteria strains.</title>
        <authorList>
            <person name="Klenk H.-P."/>
        </authorList>
    </citation>
    <scope>NUCLEOTIDE SEQUENCE [LARGE SCALE GENOMIC DNA]</scope>
    <source>
        <strain evidence="2 3">DSM 18965</strain>
    </source>
</reference>
<feature type="transmembrane region" description="Helical" evidence="1">
    <location>
        <begin position="212"/>
        <end position="234"/>
    </location>
</feature>
<feature type="transmembrane region" description="Helical" evidence="1">
    <location>
        <begin position="144"/>
        <end position="166"/>
    </location>
</feature>
<dbReference type="EMBL" id="JACCBE010000001">
    <property type="protein sequence ID" value="NYD56115.1"/>
    <property type="molecule type" value="Genomic_DNA"/>
</dbReference>
<gene>
    <name evidence="2" type="ORF">BKA08_000353</name>
</gene>
<dbReference type="InterPro" id="IPR045931">
    <property type="entry name" value="DUF6350"/>
</dbReference>
<evidence type="ECO:0000256" key="1">
    <source>
        <dbReference type="SAM" id="Phobius"/>
    </source>
</evidence>
<keyword evidence="1" id="KW-0812">Transmembrane</keyword>
<name>A0A7Y9EY55_9ACTN</name>
<keyword evidence="1" id="KW-0472">Membrane</keyword>
<proteinExistence type="predicted"/>
<feature type="transmembrane region" description="Helical" evidence="1">
    <location>
        <begin position="348"/>
        <end position="369"/>
    </location>
</feature>
<feature type="transmembrane region" description="Helical" evidence="1">
    <location>
        <begin position="29"/>
        <end position="58"/>
    </location>
</feature>
<organism evidence="2 3">
    <name type="scientific">Nocardioides marinisabuli</name>
    <dbReference type="NCBI Taxonomy" id="419476"/>
    <lineage>
        <taxon>Bacteria</taxon>
        <taxon>Bacillati</taxon>
        <taxon>Actinomycetota</taxon>
        <taxon>Actinomycetes</taxon>
        <taxon>Propionibacteriales</taxon>
        <taxon>Nocardioidaceae</taxon>
        <taxon>Nocardioides</taxon>
    </lineage>
</organism>
<accession>A0A7Y9EY55</accession>
<feature type="transmembrane region" description="Helical" evidence="1">
    <location>
        <begin position="319"/>
        <end position="336"/>
    </location>
</feature>
<evidence type="ECO:0000313" key="3">
    <source>
        <dbReference type="Proteomes" id="UP000516957"/>
    </source>
</evidence>
<feature type="transmembrane region" description="Helical" evidence="1">
    <location>
        <begin position="254"/>
        <end position="275"/>
    </location>
</feature>
<dbReference type="Proteomes" id="UP000516957">
    <property type="component" value="Unassembled WGS sequence"/>
</dbReference>